<dbReference type="EMBL" id="JARULN010000001">
    <property type="protein sequence ID" value="MDG5753003.1"/>
    <property type="molecule type" value="Genomic_DNA"/>
</dbReference>
<evidence type="ECO:0000313" key="3">
    <source>
        <dbReference type="Proteomes" id="UP001218246"/>
    </source>
</evidence>
<keyword evidence="1" id="KW-1133">Transmembrane helix</keyword>
<accession>A0ABT6H2K6</accession>
<evidence type="ECO:0000256" key="1">
    <source>
        <dbReference type="SAM" id="Phobius"/>
    </source>
</evidence>
<feature type="transmembrane region" description="Helical" evidence="1">
    <location>
        <begin position="21"/>
        <end position="42"/>
    </location>
</feature>
<dbReference type="RefSeq" id="WP_124564613.1">
    <property type="nucleotide sequence ID" value="NZ_JARRRY010000001.1"/>
</dbReference>
<comment type="caution">
    <text evidence="2">The sequence shown here is derived from an EMBL/GenBank/DDBJ whole genome shotgun (WGS) entry which is preliminary data.</text>
</comment>
<reference evidence="2 3" key="1">
    <citation type="submission" date="2023-04" db="EMBL/GenBank/DDBJ databases">
        <title>Ectobacillus antri isolated from activated sludge.</title>
        <authorList>
            <person name="Yan P."/>
            <person name="Liu X."/>
        </authorList>
    </citation>
    <scope>NUCLEOTIDE SEQUENCE [LARGE SCALE GENOMIC DNA]</scope>
    <source>
        <strain evidence="2 3">C18H</strain>
    </source>
</reference>
<name>A0ABT6H2K6_9BACI</name>
<organism evidence="2 3">
    <name type="scientific">Ectobacillus antri</name>
    <dbReference type="NCBI Taxonomy" id="2486280"/>
    <lineage>
        <taxon>Bacteria</taxon>
        <taxon>Bacillati</taxon>
        <taxon>Bacillota</taxon>
        <taxon>Bacilli</taxon>
        <taxon>Bacillales</taxon>
        <taxon>Bacillaceae</taxon>
        <taxon>Ectobacillus</taxon>
    </lineage>
</organism>
<dbReference type="PANTHER" id="PTHR43471">
    <property type="entry name" value="ABC TRANSPORTER PERMEASE"/>
    <property type="match status" value="1"/>
</dbReference>
<dbReference type="Pfam" id="PF12679">
    <property type="entry name" value="ABC2_membrane_2"/>
    <property type="match status" value="1"/>
</dbReference>
<keyword evidence="1" id="KW-0472">Membrane</keyword>
<proteinExistence type="predicted"/>
<keyword evidence="3" id="KW-1185">Reference proteome</keyword>
<evidence type="ECO:0000313" key="2">
    <source>
        <dbReference type="EMBL" id="MDG5753003.1"/>
    </source>
</evidence>
<dbReference type="Proteomes" id="UP001218246">
    <property type="component" value="Unassembled WGS sequence"/>
</dbReference>
<keyword evidence="1" id="KW-0812">Transmembrane</keyword>
<gene>
    <name evidence="2" type="ORF">P6P90_03185</name>
</gene>
<feature type="transmembrane region" description="Helical" evidence="1">
    <location>
        <begin position="181"/>
        <end position="203"/>
    </location>
</feature>
<dbReference type="PANTHER" id="PTHR43471:SF1">
    <property type="entry name" value="ABC TRANSPORTER PERMEASE PROTEIN NOSY-RELATED"/>
    <property type="match status" value="1"/>
</dbReference>
<feature type="transmembrane region" description="Helical" evidence="1">
    <location>
        <begin position="241"/>
        <end position="258"/>
    </location>
</feature>
<feature type="transmembrane region" description="Helical" evidence="1">
    <location>
        <begin position="215"/>
        <end position="235"/>
    </location>
</feature>
<protein>
    <submittedName>
        <fullName evidence="2">ABC transporter permease subunit</fullName>
    </submittedName>
</protein>
<feature type="transmembrane region" description="Helical" evidence="1">
    <location>
        <begin position="136"/>
        <end position="169"/>
    </location>
</feature>
<feature type="transmembrane region" description="Helical" evidence="1">
    <location>
        <begin position="92"/>
        <end position="115"/>
    </location>
</feature>
<sequence>MNRTVIWTIAKKDMKAITSNSQIWLGMVLLPLIVCVILPLVLTLTAKYAPIDKDIEMFVKTIMGALPQGETRQMLEELPSMNHQIVYVMTNYMLGSLFLLIPCLNAMMVAANSFVGEKERRTLESLLFAPIRIKELFIGKVLSAFIPAVLISFVSFLLFGIVITLATIGMFESRIFPNANWLLLVFWVAPLVALLTILINVLISARVQSFQAAQQLGSTVVIPIIALVVAQATGLLLLNPVILFIIGVVLLVGNIFVLNKIAKYNNRNTLFEKQM</sequence>